<dbReference type="SUPFAM" id="SSF53098">
    <property type="entry name" value="Ribonuclease H-like"/>
    <property type="match status" value="1"/>
</dbReference>
<dbReference type="eggNOG" id="COG2801">
    <property type="taxonomic scope" value="Bacteria"/>
</dbReference>
<dbReference type="EMBL" id="CP002047">
    <property type="protein sequence ID" value="ADI04401.1"/>
    <property type="molecule type" value="Genomic_DNA"/>
</dbReference>
<evidence type="ECO:0000313" key="2">
    <source>
        <dbReference type="EMBL" id="ADI04401.1"/>
    </source>
</evidence>
<protein>
    <submittedName>
        <fullName evidence="2">Integrase catalytic region</fullName>
    </submittedName>
</protein>
<dbReference type="STRING" id="749414.SBI_01280"/>
<dbReference type="InterPro" id="IPR012337">
    <property type="entry name" value="RNaseH-like_sf"/>
</dbReference>
<evidence type="ECO:0000256" key="1">
    <source>
        <dbReference type="SAM" id="MobiDB-lite"/>
    </source>
</evidence>
<dbReference type="HOGENOM" id="CLU_1481173_0_0_11"/>
<evidence type="ECO:0000313" key="3">
    <source>
        <dbReference type="Proteomes" id="UP000000377"/>
    </source>
</evidence>
<keyword evidence="3" id="KW-1185">Reference proteome</keyword>
<proteinExistence type="predicted"/>
<dbReference type="Gene3D" id="3.30.420.10">
    <property type="entry name" value="Ribonuclease H-like superfamily/Ribonuclease H"/>
    <property type="match status" value="1"/>
</dbReference>
<feature type="region of interest" description="Disordered" evidence="1">
    <location>
        <begin position="19"/>
        <end position="56"/>
    </location>
</feature>
<dbReference type="GO" id="GO:0003676">
    <property type="term" value="F:nucleic acid binding"/>
    <property type="evidence" value="ECO:0007669"/>
    <property type="project" value="InterPro"/>
</dbReference>
<dbReference type="KEGG" id="sbh:SBI_01280"/>
<feature type="compositionally biased region" description="Polar residues" evidence="1">
    <location>
        <begin position="166"/>
        <end position="176"/>
    </location>
</feature>
<reference evidence="2 3" key="1">
    <citation type="journal article" date="2010" name="J. Bacteriol.">
        <title>Genome sequence of the milbemycin-producing bacterium Streptomyces bingchenggensis.</title>
        <authorList>
            <person name="Wang X.J."/>
            <person name="Yan Y.J."/>
            <person name="Zhang B."/>
            <person name="An J."/>
            <person name="Wang J.J."/>
            <person name="Tian J."/>
            <person name="Jiang L."/>
            <person name="Chen Y.H."/>
            <person name="Huang S.X."/>
            <person name="Yin M."/>
            <person name="Zhang J."/>
            <person name="Gao A.L."/>
            <person name="Liu C.X."/>
            <person name="Zhu Z.X."/>
            <person name="Xiang W.S."/>
        </authorList>
    </citation>
    <scope>NUCLEOTIDE SEQUENCE [LARGE SCALE GENOMIC DNA]</scope>
    <source>
        <strain evidence="2 3">BCW-1</strain>
    </source>
</reference>
<accession>D7CBQ6</accession>
<dbReference type="AlphaFoldDB" id="D7CBQ6"/>
<feature type="region of interest" description="Disordered" evidence="1">
    <location>
        <begin position="138"/>
        <end position="182"/>
    </location>
</feature>
<name>D7CBQ6_STRBB</name>
<sequence>MRFHARGDRLPQASLCLLRHGDQDPARPCPGRHRPPDRRLGHPARPQSAHGPDRAGGFRFLIRDRDSQFAAAFDAVFAGNGTAVIPTPPQSPRSNAVAERWIRTACTECTETSSPALCHGQAPPGTWRTAQRVPHHVAPTASLTPRKARLGSSSRPPAATSGPRRTISTFNGSWSSRCKRMT</sequence>
<dbReference type="InterPro" id="IPR036397">
    <property type="entry name" value="RNaseH_sf"/>
</dbReference>
<gene>
    <name evidence="2" type="ordered locus">SBI_01280</name>
</gene>
<dbReference type="Proteomes" id="UP000000377">
    <property type="component" value="Chromosome"/>
</dbReference>
<organism evidence="2 3">
    <name type="scientific">Streptomyces bingchenggensis (strain BCW-1)</name>
    <dbReference type="NCBI Taxonomy" id="749414"/>
    <lineage>
        <taxon>Bacteria</taxon>
        <taxon>Bacillati</taxon>
        <taxon>Actinomycetota</taxon>
        <taxon>Actinomycetes</taxon>
        <taxon>Kitasatosporales</taxon>
        <taxon>Streptomycetaceae</taxon>
        <taxon>Streptomyces</taxon>
    </lineage>
</organism>